<dbReference type="SUPFAM" id="SSF54695">
    <property type="entry name" value="POZ domain"/>
    <property type="match status" value="1"/>
</dbReference>
<reference evidence="3" key="1">
    <citation type="submission" date="2016-11" db="UniProtKB">
        <authorList>
            <consortium name="WormBaseParasite"/>
        </authorList>
    </citation>
    <scope>IDENTIFICATION</scope>
</reference>
<dbReference type="AlphaFoldDB" id="A0A1I8AXG2"/>
<dbReference type="SMART" id="SM00225">
    <property type="entry name" value="BTB"/>
    <property type="match status" value="1"/>
</dbReference>
<dbReference type="CDD" id="cd18186">
    <property type="entry name" value="BTB_POZ_ZBTB_KLHL-like"/>
    <property type="match status" value="1"/>
</dbReference>
<dbReference type="InterPro" id="IPR011333">
    <property type="entry name" value="SKP1/BTB/POZ_sf"/>
</dbReference>
<accession>A0A1I8AXG2</accession>
<dbReference type="PROSITE" id="PS50097">
    <property type="entry name" value="BTB"/>
    <property type="match status" value="1"/>
</dbReference>
<evidence type="ECO:0000259" key="1">
    <source>
        <dbReference type="PROSITE" id="PS50097"/>
    </source>
</evidence>
<sequence length="297" mass="34396">MNTIACKNTWRITGLRKIYEAVGYNNTLILKSNTFYSENFPSVQFEISLEILKADVYVFLRQTGPNISKIVNTSYKIFCVEFGHLEVVISKSTNKLENQEKLGYKRFNIHHFLDIFGGLELHCEVEFDCYNPINNLQTTFRQILENGNFSDCVIKIGNLEIKAHRCILAQNSQVFQESFEQNETGMREGIQQDVTIPDFTPEVVQAMLEYFYTGEINKNAMERHVEDIFSIAHKYQVLPLKYECEVFMTNLIDNEKLLKYCDLITLYGASTLEKVDCSDLSSFNFIQFTGLQNLHSQ</sequence>
<dbReference type="PANTHER" id="PTHR24413">
    <property type="entry name" value="SPECKLE-TYPE POZ PROTEIN"/>
    <property type="match status" value="1"/>
</dbReference>
<protein>
    <submittedName>
        <fullName evidence="3">BTB domain-containing protein</fullName>
    </submittedName>
</protein>
<organism evidence="2 3">
    <name type="scientific">Meloidogyne hapla</name>
    <name type="common">Root-knot nematode worm</name>
    <dbReference type="NCBI Taxonomy" id="6305"/>
    <lineage>
        <taxon>Eukaryota</taxon>
        <taxon>Metazoa</taxon>
        <taxon>Ecdysozoa</taxon>
        <taxon>Nematoda</taxon>
        <taxon>Chromadorea</taxon>
        <taxon>Rhabditida</taxon>
        <taxon>Tylenchina</taxon>
        <taxon>Tylenchomorpha</taxon>
        <taxon>Tylenchoidea</taxon>
        <taxon>Meloidogynidae</taxon>
        <taxon>Meloidogyninae</taxon>
        <taxon>Meloidogyne</taxon>
    </lineage>
</organism>
<keyword evidence="2" id="KW-1185">Reference proteome</keyword>
<dbReference type="InterPro" id="IPR000210">
    <property type="entry name" value="BTB/POZ_dom"/>
</dbReference>
<feature type="domain" description="BTB" evidence="1">
    <location>
        <begin position="150"/>
        <end position="220"/>
    </location>
</feature>
<dbReference type="Pfam" id="PF00651">
    <property type="entry name" value="BTB"/>
    <property type="match status" value="1"/>
</dbReference>
<evidence type="ECO:0000313" key="3">
    <source>
        <dbReference type="WBParaSite" id="MhA1_Contig1025.frz3.gene14"/>
    </source>
</evidence>
<dbReference type="Gene3D" id="3.30.710.10">
    <property type="entry name" value="Potassium Channel Kv1.1, Chain A"/>
    <property type="match status" value="1"/>
</dbReference>
<proteinExistence type="predicted"/>
<dbReference type="Proteomes" id="UP000095281">
    <property type="component" value="Unplaced"/>
</dbReference>
<dbReference type="WBParaSite" id="MhA1_Contig1025.frz3.gene14">
    <property type="protein sequence ID" value="MhA1_Contig1025.frz3.gene14"/>
    <property type="gene ID" value="MhA1_Contig1025.frz3.gene14"/>
</dbReference>
<evidence type="ECO:0000313" key="2">
    <source>
        <dbReference type="Proteomes" id="UP000095281"/>
    </source>
</evidence>
<name>A0A1I8AXG2_MELHA</name>